<dbReference type="OrthoDB" id="1192152at2759"/>
<evidence type="ECO:0000313" key="4">
    <source>
        <dbReference type="EMBL" id="KAF3447012.1"/>
    </source>
</evidence>
<feature type="region of interest" description="Disordered" evidence="3">
    <location>
        <begin position="1"/>
        <end position="35"/>
    </location>
</feature>
<dbReference type="InterPro" id="IPR046960">
    <property type="entry name" value="PPR_At4g14850-like_plant"/>
</dbReference>
<feature type="compositionally biased region" description="Polar residues" evidence="3">
    <location>
        <begin position="1"/>
        <end position="33"/>
    </location>
</feature>
<evidence type="ECO:0000256" key="3">
    <source>
        <dbReference type="SAM" id="MobiDB-lite"/>
    </source>
</evidence>
<dbReference type="GO" id="GO:0009451">
    <property type="term" value="P:RNA modification"/>
    <property type="evidence" value="ECO:0007669"/>
    <property type="project" value="InterPro"/>
</dbReference>
<organism evidence="4 5">
    <name type="scientific">Rhamnella rubrinervis</name>
    <dbReference type="NCBI Taxonomy" id="2594499"/>
    <lineage>
        <taxon>Eukaryota</taxon>
        <taxon>Viridiplantae</taxon>
        <taxon>Streptophyta</taxon>
        <taxon>Embryophyta</taxon>
        <taxon>Tracheophyta</taxon>
        <taxon>Spermatophyta</taxon>
        <taxon>Magnoliopsida</taxon>
        <taxon>eudicotyledons</taxon>
        <taxon>Gunneridae</taxon>
        <taxon>Pentapetalae</taxon>
        <taxon>rosids</taxon>
        <taxon>fabids</taxon>
        <taxon>Rosales</taxon>
        <taxon>Rhamnaceae</taxon>
        <taxon>rhamnoid group</taxon>
        <taxon>Rhamneae</taxon>
        <taxon>Rhamnella</taxon>
    </lineage>
</organism>
<dbReference type="NCBIfam" id="TIGR00756">
    <property type="entry name" value="PPR"/>
    <property type="match status" value="1"/>
</dbReference>
<keyword evidence="5" id="KW-1185">Reference proteome</keyword>
<gene>
    <name evidence="4" type="ORF">FNV43_RR12192</name>
</gene>
<dbReference type="AlphaFoldDB" id="A0A8K0H723"/>
<dbReference type="PANTHER" id="PTHR47926:SF411">
    <property type="entry name" value="PENTATRICOPEPTIDE REPEAT-CONTAINING PROTEIN"/>
    <property type="match status" value="1"/>
</dbReference>
<reference evidence="4" key="1">
    <citation type="submission" date="2020-03" db="EMBL/GenBank/DDBJ databases">
        <title>A high-quality chromosome-level genome assembly of a woody plant with both climbing and erect habits, Rhamnella rubrinervis.</title>
        <authorList>
            <person name="Lu Z."/>
            <person name="Yang Y."/>
            <person name="Zhu X."/>
            <person name="Sun Y."/>
        </authorList>
    </citation>
    <scope>NUCLEOTIDE SEQUENCE</scope>
    <source>
        <strain evidence="4">BYM</strain>
        <tissue evidence="4">Leaf</tissue>
    </source>
</reference>
<evidence type="ECO:0000256" key="2">
    <source>
        <dbReference type="PROSITE-ProRule" id="PRU00708"/>
    </source>
</evidence>
<protein>
    <recommendedName>
        <fullName evidence="6">Pentatricopeptide repeat-containing protein</fullName>
    </recommendedName>
</protein>
<comment type="caution">
    <text evidence="4">The sequence shown here is derived from an EMBL/GenBank/DDBJ whole genome shotgun (WGS) entry which is preliminary data.</text>
</comment>
<accession>A0A8K0H723</accession>
<dbReference type="PROSITE" id="PS51375">
    <property type="entry name" value="PPR"/>
    <property type="match status" value="1"/>
</dbReference>
<proteinExistence type="predicted"/>
<dbReference type="PANTHER" id="PTHR47926">
    <property type="entry name" value="PENTATRICOPEPTIDE REPEAT-CONTAINING PROTEIN"/>
    <property type="match status" value="1"/>
</dbReference>
<dbReference type="InterPro" id="IPR002885">
    <property type="entry name" value="PPR_rpt"/>
</dbReference>
<dbReference type="EMBL" id="VOIH02000005">
    <property type="protein sequence ID" value="KAF3447012.1"/>
    <property type="molecule type" value="Genomic_DNA"/>
</dbReference>
<dbReference type="InterPro" id="IPR011990">
    <property type="entry name" value="TPR-like_helical_dom_sf"/>
</dbReference>
<keyword evidence="1" id="KW-0677">Repeat</keyword>
<sequence length="290" mass="32760">MDSITSKVSNQCESSKTVPCTSNSKLPSPSQPVGGSASRLLHAPLFYTRLIFDSAPHPDIHVFTSMLIYYTHLGTSYVNEVVSLYQQMKAFDVQLATFVYPVLIKSVSKAGIVFHAHVVKLDIDCDHFVRNAIMGILEFHNIGYWKSENEAEVRRLFDMMPERNVITGTVMVAGYAMMKDLEKARDYFDPMPEKNVVSWNAMPSGYAQNGFGDEALKLFNDMMNSRVQPNETTWVIIISSCSLRGDPILAESLVRTLNQRQVHLSYLATTALFDMYSKCRSLRTARKLFD</sequence>
<evidence type="ECO:0000313" key="5">
    <source>
        <dbReference type="Proteomes" id="UP000796880"/>
    </source>
</evidence>
<dbReference type="GO" id="GO:0003723">
    <property type="term" value="F:RNA binding"/>
    <property type="evidence" value="ECO:0007669"/>
    <property type="project" value="InterPro"/>
</dbReference>
<dbReference type="Gene3D" id="1.25.40.10">
    <property type="entry name" value="Tetratricopeptide repeat domain"/>
    <property type="match status" value="1"/>
</dbReference>
<dbReference type="Pfam" id="PF13041">
    <property type="entry name" value="PPR_2"/>
    <property type="match status" value="1"/>
</dbReference>
<evidence type="ECO:0008006" key="6">
    <source>
        <dbReference type="Google" id="ProtNLM"/>
    </source>
</evidence>
<name>A0A8K0H723_9ROSA</name>
<evidence type="ECO:0000256" key="1">
    <source>
        <dbReference type="ARBA" id="ARBA00022737"/>
    </source>
</evidence>
<dbReference type="Proteomes" id="UP000796880">
    <property type="component" value="Unassembled WGS sequence"/>
</dbReference>
<feature type="repeat" description="PPR" evidence="2">
    <location>
        <begin position="195"/>
        <end position="229"/>
    </location>
</feature>